<reference evidence="1" key="2">
    <citation type="submission" date="2012-06" db="EMBL/GenBank/DDBJ databases">
        <authorList>
            <person name="Yu Y."/>
            <person name="Currie J."/>
            <person name="Lomeli R."/>
            <person name="Angelova A."/>
            <person name="Collura K."/>
            <person name="Wissotski M."/>
            <person name="Campos D."/>
            <person name="Kudrna D."/>
            <person name="Golser W."/>
            <person name="Ashely E."/>
            <person name="Descour A."/>
            <person name="Fernandes J."/>
            <person name="Soderlund C."/>
            <person name="Walbot V."/>
        </authorList>
    </citation>
    <scope>NUCLEOTIDE SEQUENCE</scope>
    <source>
        <strain evidence="1">B73</strain>
    </source>
</reference>
<evidence type="ECO:0000313" key="1">
    <source>
        <dbReference type="EMBL" id="ACN31229.1"/>
    </source>
</evidence>
<accession>C0PAN4</accession>
<proteinExistence type="evidence at transcript level"/>
<organism evidence="1">
    <name type="scientific">Zea mays</name>
    <name type="common">Maize</name>
    <dbReference type="NCBI Taxonomy" id="4577"/>
    <lineage>
        <taxon>Eukaryota</taxon>
        <taxon>Viridiplantae</taxon>
        <taxon>Streptophyta</taxon>
        <taxon>Embryophyta</taxon>
        <taxon>Tracheophyta</taxon>
        <taxon>Spermatophyta</taxon>
        <taxon>Magnoliopsida</taxon>
        <taxon>Liliopsida</taxon>
        <taxon>Poales</taxon>
        <taxon>Poaceae</taxon>
        <taxon>PACMAD clade</taxon>
        <taxon>Panicoideae</taxon>
        <taxon>Andropogonodae</taxon>
        <taxon>Andropogoneae</taxon>
        <taxon>Tripsacinae</taxon>
        <taxon>Zea</taxon>
    </lineage>
</organism>
<dbReference type="AlphaFoldDB" id="C0PAN4"/>
<name>C0PAN4_MAIZE</name>
<protein>
    <submittedName>
        <fullName evidence="1">Uncharacterized protein</fullName>
    </submittedName>
</protein>
<dbReference type="EMBL" id="BT065353">
    <property type="protein sequence ID" value="ACN31229.1"/>
    <property type="molecule type" value="mRNA"/>
</dbReference>
<reference evidence="1" key="1">
    <citation type="journal article" date="2009" name="PLoS Genet.">
        <title>Sequencing, mapping, and analysis of 27,455 maize full-length cDNAs.</title>
        <authorList>
            <person name="Soderlund C."/>
            <person name="Descour A."/>
            <person name="Kudrna D."/>
            <person name="Bomhoff M."/>
            <person name="Boyd L."/>
            <person name="Currie J."/>
            <person name="Angelova A."/>
            <person name="Collura K."/>
            <person name="Wissotski M."/>
            <person name="Ashley E."/>
            <person name="Morrow D."/>
            <person name="Fernandes J."/>
            <person name="Walbot V."/>
            <person name="Yu Y."/>
        </authorList>
    </citation>
    <scope>NUCLEOTIDE SEQUENCE</scope>
    <source>
        <strain evidence="1">B73</strain>
    </source>
</reference>
<sequence length="47" mass="5488">MLLRSHGVYTWQYVVNYTEPRQTLRNICTDSPEVQSYCHVAMGTHDS</sequence>